<feature type="region of interest" description="Disordered" evidence="4">
    <location>
        <begin position="469"/>
        <end position="499"/>
    </location>
</feature>
<dbReference type="GO" id="GO:0051603">
    <property type="term" value="P:proteolysis involved in protein catabolic process"/>
    <property type="evidence" value="ECO:0007669"/>
    <property type="project" value="TreeGrafter"/>
</dbReference>
<accession>D0A5G2</accession>
<dbReference type="InterPro" id="IPR003877">
    <property type="entry name" value="SPRY_dom"/>
</dbReference>
<dbReference type="EMBL" id="FN554974">
    <property type="protein sequence ID" value="CBH16913.1"/>
    <property type="molecule type" value="Genomic_DNA"/>
</dbReference>
<dbReference type="GO" id="GO:0004842">
    <property type="term" value="F:ubiquitin-protein transferase activity"/>
    <property type="evidence" value="ECO:0007669"/>
    <property type="project" value="InterPro"/>
</dbReference>
<dbReference type="KEGG" id="tbg:TbgDal_XI280"/>
<evidence type="ECO:0000256" key="3">
    <source>
        <dbReference type="ARBA" id="ARBA00022833"/>
    </source>
</evidence>
<dbReference type="GO" id="GO:0005737">
    <property type="term" value="C:cytoplasm"/>
    <property type="evidence" value="ECO:0007669"/>
    <property type="project" value="TreeGrafter"/>
</dbReference>
<dbReference type="Proteomes" id="UP000002316">
    <property type="component" value="Chromosome 11"/>
</dbReference>
<keyword evidence="2" id="KW-0863">Zinc-finger</keyword>
<reference evidence="7" key="1">
    <citation type="journal article" date="2010" name="PLoS Negl. Trop. Dis.">
        <title>The genome sequence of Trypanosoma brucei gambiense, causative agent of chronic human african trypanosomiasis.</title>
        <authorList>
            <person name="Jackson A.P."/>
            <person name="Sanders M."/>
            <person name="Berry A."/>
            <person name="McQuillan J."/>
            <person name="Aslett M.A."/>
            <person name="Quail M.A."/>
            <person name="Chukualim B."/>
            <person name="Capewell P."/>
            <person name="MacLeod A."/>
            <person name="Melville S.E."/>
            <person name="Gibson W."/>
            <person name="Barry J.D."/>
            <person name="Berriman M."/>
            <person name="Hertz-Fowler C."/>
        </authorList>
    </citation>
    <scope>NUCLEOTIDE SEQUENCE [LARGE SCALE GENOMIC DNA]</scope>
    <source>
        <strain evidence="7">MHOM/CI/86/DAL972</strain>
    </source>
</reference>
<dbReference type="GeneID" id="23867253"/>
<sequence>MGSLPCDTNFGGRDPLPLKMGGRRASGAASMPLTAERPESSDQGFGQSHQMRAKFARSRHSNSIINRSCKKEGKQKTCYCKLTPFSRSANGSSRRAGFLPVKCGDNEVSLDARNKAPESRYISKVRAIRQDFTAVHDFSLSRGRGDVRAIKITEDVISPLSEFPMKDERRGAAMEVERSQGCDDEGLKLLDAEPLPIEPRLALLNTVVAEVTVTPPPRCPSVGLDVKGLSQSTRRADSQSLKLGTASLDDGVPLPETGTVSQLISQENALRFDTEDDQDSARRELVDTVQLLLDEAVFGGAEPRSAHEAFVVVAGGPLKGSALKVCESGRKDSECSDDSVSFHMYLCDDGEVPPVTGAGESQGETEWYHRGTSSRPAEYQSARDTQYTLSLSESIEYPAPNESDKGDVNASCDTYLVTPNLDDIHTRERFPSSLYQEILTSLGVCSDGLCNPLPSTVVSLQERGMCAPQFRGSSPERHRKVVTSAERGGESRPREPVMRGTVKAETGVRLVHSDVLKKSYDAHGLTVQQGSYEFEPLDPSIDSEISCKEQKPINPIRGSFSAEFSGHLGCLSTDCQWAAPQAELRDLFPCTDLPLSLHVASGAEANLSRVPVGKFGLPVNTLTDEDDNMVGCAQVDQSVEQSSDGGLSVTNSVSYHGSREAPFELSSPQSPEFELNSSLLKPVHYWDTVRSGNVVVSNRGNICLGDASRARELINAETRRRGTRPPVVTIPMFALGAVGVTEGKLLFNVRVGASRSLTNASDKTFAVGVTTKYFGLRRALAPAYLFRSNGTIAASVNDASGVPYGCSYASGSQITVCLDFNCKELSFSLNGRSLGTAFRFLDVEDPEPLFPLVIFGEEGDTATIA</sequence>
<dbReference type="Pfam" id="PF00622">
    <property type="entry name" value="SPRY"/>
    <property type="match status" value="1"/>
</dbReference>
<feature type="domain" description="B30.2/SPRY" evidence="5">
    <location>
        <begin position="668"/>
        <end position="865"/>
    </location>
</feature>
<dbReference type="PANTHER" id="PTHR13363">
    <property type="entry name" value="RING FINGER AND SRY DOMAIN-CONTAINING"/>
    <property type="match status" value="1"/>
</dbReference>
<dbReference type="RefSeq" id="XP_011779177.1">
    <property type="nucleotide sequence ID" value="XM_011780875.1"/>
</dbReference>
<gene>
    <name evidence="6" type="ORF">TbgDal_XI280</name>
</gene>
<dbReference type="PANTHER" id="PTHR13363:SF5">
    <property type="entry name" value="E3 UBIQUITIN-PROTEIN LIGASE RNF123"/>
    <property type="match status" value="1"/>
</dbReference>
<evidence type="ECO:0000259" key="5">
    <source>
        <dbReference type="PROSITE" id="PS50188"/>
    </source>
</evidence>
<organism evidence="6 7">
    <name type="scientific">Trypanosoma brucei gambiense (strain MHOM/CI/86/DAL972)</name>
    <dbReference type="NCBI Taxonomy" id="679716"/>
    <lineage>
        <taxon>Eukaryota</taxon>
        <taxon>Discoba</taxon>
        <taxon>Euglenozoa</taxon>
        <taxon>Kinetoplastea</taxon>
        <taxon>Metakinetoplastina</taxon>
        <taxon>Trypanosomatida</taxon>
        <taxon>Trypanosomatidae</taxon>
        <taxon>Trypanosoma</taxon>
    </lineage>
</organism>
<dbReference type="CDD" id="cd11709">
    <property type="entry name" value="SPRY"/>
    <property type="match status" value="1"/>
</dbReference>
<keyword evidence="1" id="KW-0479">Metal-binding</keyword>
<proteinExistence type="predicted"/>
<evidence type="ECO:0000313" key="6">
    <source>
        <dbReference type="EMBL" id="CBH16913.1"/>
    </source>
</evidence>
<evidence type="ECO:0000256" key="2">
    <source>
        <dbReference type="ARBA" id="ARBA00022771"/>
    </source>
</evidence>
<dbReference type="InterPro" id="IPR043136">
    <property type="entry name" value="B30.2/SPRY_sf"/>
</dbReference>
<dbReference type="AlphaFoldDB" id="D0A5G2"/>
<dbReference type="InterPro" id="IPR001870">
    <property type="entry name" value="B30.2/SPRY"/>
</dbReference>
<dbReference type="OrthoDB" id="258495at2759"/>
<dbReference type="InterPro" id="IPR013320">
    <property type="entry name" value="ConA-like_dom_sf"/>
</dbReference>
<keyword evidence="3" id="KW-0862">Zinc</keyword>
<evidence type="ECO:0000256" key="1">
    <source>
        <dbReference type="ARBA" id="ARBA00022723"/>
    </source>
</evidence>
<evidence type="ECO:0000313" key="7">
    <source>
        <dbReference type="Proteomes" id="UP000002316"/>
    </source>
</evidence>
<evidence type="ECO:0000256" key="4">
    <source>
        <dbReference type="SAM" id="MobiDB-lite"/>
    </source>
</evidence>
<protein>
    <recommendedName>
        <fullName evidence="5">B30.2/SPRY domain-containing protein</fullName>
    </recommendedName>
</protein>
<dbReference type="GO" id="GO:0008270">
    <property type="term" value="F:zinc ion binding"/>
    <property type="evidence" value="ECO:0007669"/>
    <property type="project" value="UniProtKB-KW"/>
</dbReference>
<feature type="region of interest" description="Disordered" evidence="4">
    <location>
        <begin position="358"/>
        <end position="382"/>
    </location>
</feature>
<dbReference type="Gene3D" id="2.60.120.920">
    <property type="match status" value="1"/>
</dbReference>
<dbReference type="SUPFAM" id="SSF49899">
    <property type="entry name" value="Concanavalin A-like lectins/glucanases"/>
    <property type="match status" value="1"/>
</dbReference>
<feature type="compositionally biased region" description="Basic and acidic residues" evidence="4">
    <location>
        <begin position="487"/>
        <end position="497"/>
    </location>
</feature>
<dbReference type="PROSITE" id="PS50188">
    <property type="entry name" value="B302_SPRY"/>
    <property type="match status" value="1"/>
</dbReference>
<name>D0A5G2_TRYB9</name>
<dbReference type="VEuPathDB" id="TriTrypDB:Tbg972.11.280"/>
<feature type="region of interest" description="Disordered" evidence="4">
    <location>
        <begin position="1"/>
        <end position="48"/>
    </location>
</feature>
<dbReference type="InterPro" id="IPR045129">
    <property type="entry name" value="RNF123/RKP/RSPRY1"/>
</dbReference>